<evidence type="ECO:0000313" key="2">
    <source>
        <dbReference type="Proteomes" id="UP001279734"/>
    </source>
</evidence>
<accession>A0AAD3TL60</accession>
<dbReference type="EMBL" id="BSYO01000043">
    <property type="protein sequence ID" value="GMH31893.1"/>
    <property type="molecule type" value="Genomic_DNA"/>
</dbReference>
<dbReference type="AlphaFoldDB" id="A0AAD3TL60"/>
<protein>
    <submittedName>
        <fullName evidence="1">Uncharacterized protein</fullName>
    </submittedName>
</protein>
<gene>
    <name evidence="1" type="ORF">Nepgr_033737</name>
</gene>
<keyword evidence="2" id="KW-1185">Reference proteome</keyword>
<comment type="caution">
    <text evidence="1">The sequence shown here is derived from an EMBL/GenBank/DDBJ whole genome shotgun (WGS) entry which is preliminary data.</text>
</comment>
<evidence type="ECO:0000313" key="1">
    <source>
        <dbReference type="EMBL" id="GMH31893.1"/>
    </source>
</evidence>
<dbReference type="Proteomes" id="UP001279734">
    <property type="component" value="Unassembled WGS sequence"/>
</dbReference>
<reference evidence="1" key="1">
    <citation type="submission" date="2023-05" db="EMBL/GenBank/DDBJ databases">
        <title>Nepenthes gracilis genome sequencing.</title>
        <authorList>
            <person name="Fukushima K."/>
        </authorList>
    </citation>
    <scope>NUCLEOTIDE SEQUENCE</scope>
    <source>
        <strain evidence="1">SING2019-196</strain>
    </source>
</reference>
<name>A0AAD3TL60_NEPGR</name>
<sequence length="107" mass="11637">MLCSASAGIERCLFCYRFRVATFGHLERHFLPALLALTRQLAAALVKSWSASFCCIFFASLVSLDALIMCSWASVSFVTCMGGKLGSLLIRECHFVSNKAESGSACK</sequence>
<proteinExistence type="predicted"/>
<organism evidence="1 2">
    <name type="scientific">Nepenthes gracilis</name>
    <name type="common">Slender pitcher plant</name>
    <dbReference type="NCBI Taxonomy" id="150966"/>
    <lineage>
        <taxon>Eukaryota</taxon>
        <taxon>Viridiplantae</taxon>
        <taxon>Streptophyta</taxon>
        <taxon>Embryophyta</taxon>
        <taxon>Tracheophyta</taxon>
        <taxon>Spermatophyta</taxon>
        <taxon>Magnoliopsida</taxon>
        <taxon>eudicotyledons</taxon>
        <taxon>Gunneridae</taxon>
        <taxon>Pentapetalae</taxon>
        <taxon>Caryophyllales</taxon>
        <taxon>Nepenthaceae</taxon>
        <taxon>Nepenthes</taxon>
    </lineage>
</organism>